<dbReference type="PANTHER" id="PTHR40622:SF1">
    <property type="match status" value="1"/>
</dbReference>
<protein>
    <submittedName>
        <fullName evidence="3">Uncharacterized protein</fullName>
    </submittedName>
</protein>
<evidence type="ECO:0000256" key="2">
    <source>
        <dbReference type="SAM" id="Phobius"/>
    </source>
</evidence>
<proteinExistence type="predicted"/>
<keyword evidence="2" id="KW-0812">Transmembrane</keyword>
<accession>A0A7C8QNG6</accession>
<name>A0A7C8QNG6_ORBOL</name>
<dbReference type="Proteomes" id="UP000483672">
    <property type="component" value="Unassembled WGS sequence"/>
</dbReference>
<dbReference type="EMBL" id="WIPF01000065">
    <property type="protein sequence ID" value="KAF3215954.1"/>
    <property type="molecule type" value="Genomic_DNA"/>
</dbReference>
<keyword evidence="2" id="KW-1133">Transmembrane helix</keyword>
<dbReference type="AlphaFoldDB" id="A0A7C8QNG6"/>
<comment type="caution">
    <text evidence="3">The sequence shown here is derived from an EMBL/GenBank/DDBJ whole genome shotgun (WGS) entry which is preliminary data.</text>
</comment>
<evidence type="ECO:0000313" key="4">
    <source>
        <dbReference type="Proteomes" id="UP000483672"/>
    </source>
</evidence>
<feature type="region of interest" description="Disordered" evidence="1">
    <location>
        <begin position="261"/>
        <end position="304"/>
    </location>
</feature>
<organism evidence="3 4">
    <name type="scientific">Orbilia oligospora</name>
    <name type="common">Nematode-trapping fungus</name>
    <name type="synonym">Arthrobotrys oligospora</name>
    <dbReference type="NCBI Taxonomy" id="2813651"/>
    <lineage>
        <taxon>Eukaryota</taxon>
        <taxon>Fungi</taxon>
        <taxon>Dikarya</taxon>
        <taxon>Ascomycota</taxon>
        <taxon>Pezizomycotina</taxon>
        <taxon>Orbiliomycetes</taxon>
        <taxon>Orbiliales</taxon>
        <taxon>Orbiliaceae</taxon>
        <taxon>Orbilia</taxon>
    </lineage>
</organism>
<dbReference type="PANTHER" id="PTHR40622">
    <property type="match status" value="1"/>
</dbReference>
<feature type="compositionally biased region" description="Basic residues" evidence="1">
    <location>
        <begin position="282"/>
        <end position="297"/>
    </location>
</feature>
<sequence>MGLVGRRRNVFAGYVSGKHFGGTACDRLTTTLLTLGAGSLAILIPPSDSLNNNVYKVKPLPAKTQNHKVDTHGLTPEQYAITQIKQTLEIPCESCPFPKKGQKDAFDNTPNNLYLTLSLDAVQRDIIKLNDAPMFPVIYAARNKMPFQVIQKSLKDGREAKVPIDIDLFIETDPAGLSRLRLHVLAVSGFKTIATMEILEFPVFQNEQGEVFIGEAAVRPPTTAEASAVMCKDNAFCRWKAYIYDTLNSIAQRIKGAPRRKCGKGKQVERPAHAVATEQPPHGHHKSHGTHKTHKQHQKVEETDGKDRPQWRWFNWVGLVIRLILACLVIAAITITIGLFFTLIVSTAVHVAVVSWLFIKGYACRRKQTVDDEEEGLMTKEEEAQLNVEEYKDDLPIYSENQQK</sequence>
<reference evidence="3 4" key="1">
    <citation type="submission" date="2019-06" db="EMBL/GenBank/DDBJ databases">
        <authorList>
            <person name="Palmer J.M."/>
        </authorList>
    </citation>
    <scope>NUCLEOTIDE SEQUENCE [LARGE SCALE GENOMIC DNA]</scope>
    <source>
        <strain evidence="3 4">TWF191</strain>
    </source>
</reference>
<keyword evidence="2" id="KW-0472">Membrane</keyword>
<gene>
    <name evidence="3" type="ORF">TWF191_009119</name>
</gene>
<evidence type="ECO:0000256" key="1">
    <source>
        <dbReference type="SAM" id="MobiDB-lite"/>
    </source>
</evidence>
<feature type="transmembrane region" description="Helical" evidence="2">
    <location>
        <begin position="313"/>
        <end position="333"/>
    </location>
</feature>
<evidence type="ECO:0000313" key="3">
    <source>
        <dbReference type="EMBL" id="KAF3215954.1"/>
    </source>
</evidence>
<feature type="transmembrane region" description="Helical" evidence="2">
    <location>
        <begin position="339"/>
        <end position="359"/>
    </location>
</feature>